<dbReference type="Gene3D" id="3.80.10.10">
    <property type="entry name" value="Ribonuclease Inhibitor"/>
    <property type="match status" value="3"/>
</dbReference>
<protein>
    <recommendedName>
        <fullName evidence="11">NACHT domain-containing protein</fullName>
    </recommendedName>
</protein>
<dbReference type="InterPro" id="IPR050637">
    <property type="entry name" value="NLRP_innate_immun_reg"/>
</dbReference>
<dbReference type="Gene3D" id="3.40.50.300">
    <property type="entry name" value="P-loop containing nucleotide triphosphate hydrolases"/>
    <property type="match status" value="2"/>
</dbReference>
<keyword evidence="13" id="KW-1185">Reference proteome</keyword>
<organism evidence="12 13">
    <name type="scientific">Phrynosoma platyrhinos</name>
    <name type="common">Desert horned lizard</name>
    <dbReference type="NCBI Taxonomy" id="52577"/>
    <lineage>
        <taxon>Eukaryota</taxon>
        <taxon>Metazoa</taxon>
        <taxon>Chordata</taxon>
        <taxon>Craniata</taxon>
        <taxon>Vertebrata</taxon>
        <taxon>Euteleostomi</taxon>
        <taxon>Lepidosauria</taxon>
        <taxon>Squamata</taxon>
        <taxon>Bifurcata</taxon>
        <taxon>Unidentata</taxon>
        <taxon>Episquamata</taxon>
        <taxon>Toxicofera</taxon>
        <taxon>Iguania</taxon>
        <taxon>Phrynosomatidae</taxon>
        <taxon>Phrynosomatinae</taxon>
        <taxon>Phrynosoma</taxon>
    </lineage>
</organism>
<comment type="similarity">
    <text evidence="2">Belongs to the NLRP family.</text>
</comment>
<dbReference type="SUPFAM" id="SSF52047">
    <property type="entry name" value="RNI-like"/>
    <property type="match status" value="2"/>
</dbReference>
<dbReference type="SUPFAM" id="SSF52540">
    <property type="entry name" value="P-loop containing nucleoside triphosphate hydrolases"/>
    <property type="match status" value="2"/>
</dbReference>
<reference evidence="12 13" key="1">
    <citation type="journal article" date="2022" name="Gigascience">
        <title>A chromosome-level genome assembly and annotation of the desert horned lizard, Phrynosoma platyrhinos, provides insight into chromosomal rearrangements among reptiles.</title>
        <authorList>
            <person name="Koochekian N."/>
            <person name="Ascanio A."/>
            <person name="Farleigh K."/>
            <person name="Card D.C."/>
            <person name="Schield D.R."/>
            <person name="Castoe T.A."/>
            <person name="Jezkova T."/>
        </authorList>
    </citation>
    <scope>NUCLEOTIDE SEQUENCE [LARGE SCALE GENOMIC DNA]</scope>
    <source>
        <strain evidence="12">NK-2021</strain>
    </source>
</reference>
<evidence type="ECO:0000256" key="7">
    <source>
        <dbReference type="ARBA" id="ARBA00022843"/>
    </source>
</evidence>
<dbReference type="Pfam" id="PF05729">
    <property type="entry name" value="NACHT"/>
    <property type="match status" value="2"/>
</dbReference>
<dbReference type="PANTHER" id="PTHR45690:SF19">
    <property type="entry name" value="NACHT, LRR AND PYD DOMAINS-CONTAINING PROTEIN 3"/>
    <property type="match status" value="1"/>
</dbReference>
<dbReference type="Proteomes" id="UP000826234">
    <property type="component" value="Unassembled WGS sequence"/>
</dbReference>
<dbReference type="InterPro" id="IPR041267">
    <property type="entry name" value="NLRP_HD2"/>
</dbReference>
<keyword evidence="8" id="KW-0395">Inflammatory response</keyword>
<comment type="caution">
    <text evidence="12">The sequence shown here is derived from an EMBL/GenBank/DDBJ whole genome shotgun (WGS) entry which is preliminary data.</text>
</comment>
<dbReference type="InterPro" id="IPR027417">
    <property type="entry name" value="P-loop_NTPase"/>
</dbReference>
<feature type="domain" description="NACHT" evidence="11">
    <location>
        <begin position="141"/>
        <end position="347"/>
    </location>
</feature>
<keyword evidence="10" id="KW-0175">Coiled coil</keyword>
<dbReference type="CDD" id="cd00116">
    <property type="entry name" value="LRR_RI"/>
    <property type="match status" value="1"/>
</dbReference>
<keyword evidence="5" id="KW-0547">Nucleotide-binding</keyword>
<dbReference type="EMBL" id="JAIPUX010003289">
    <property type="protein sequence ID" value="KAH0621044.1"/>
    <property type="molecule type" value="Genomic_DNA"/>
</dbReference>
<dbReference type="SMART" id="SM00382">
    <property type="entry name" value="AAA"/>
    <property type="match status" value="2"/>
</dbReference>
<keyword evidence="6" id="KW-0067">ATP-binding</keyword>
<name>A0ABQ7SUI5_PHRPL</name>
<dbReference type="InterPro" id="IPR007111">
    <property type="entry name" value="NACHT_NTPase"/>
</dbReference>
<keyword evidence="9" id="KW-1271">Inflammasome</keyword>
<dbReference type="InterPro" id="IPR003593">
    <property type="entry name" value="AAA+_ATPase"/>
</dbReference>
<dbReference type="Pfam" id="PF17776">
    <property type="entry name" value="NLRC4_HD2"/>
    <property type="match status" value="2"/>
</dbReference>
<comment type="subcellular location">
    <subcellularLocation>
        <location evidence="1">Inflammasome</location>
    </subcellularLocation>
</comment>
<keyword evidence="4" id="KW-0677">Repeat</keyword>
<keyword evidence="7" id="KW-0832">Ubl conjugation</keyword>
<keyword evidence="3" id="KW-0963">Cytoplasm</keyword>
<gene>
    <name evidence="12" type="ORF">JD844_022054</name>
</gene>
<dbReference type="PANTHER" id="PTHR45690">
    <property type="entry name" value="NACHT, LRR AND PYD DOMAINS-CONTAINING PROTEIN 12"/>
    <property type="match status" value="1"/>
</dbReference>
<feature type="non-terminal residue" evidence="12">
    <location>
        <position position="1"/>
    </location>
</feature>
<evidence type="ECO:0000256" key="3">
    <source>
        <dbReference type="ARBA" id="ARBA00022490"/>
    </source>
</evidence>
<evidence type="ECO:0000256" key="2">
    <source>
        <dbReference type="ARBA" id="ARBA00008665"/>
    </source>
</evidence>
<feature type="coiled-coil region" evidence="10">
    <location>
        <begin position="602"/>
        <end position="630"/>
    </location>
</feature>
<dbReference type="Pfam" id="PF13516">
    <property type="entry name" value="LRR_6"/>
    <property type="match status" value="5"/>
</dbReference>
<dbReference type="PROSITE" id="PS50837">
    <property type="entry name" value="NACHT"/>
    <property type="match status" value="2"/>
</dbReference>
<proteinExistence type="inferred from homology"/>
<evidence type="ECO:0000256" key="1">
    <source>
        <dbReference type="ARBA" id="ARBA00004110"/>
    </source>
</evidence>
<evidence type="ECO:0000256" key="8">
    <source>
        <dbReference type="ARBA" id="ARBA00023198"/>
    </source>
</evidence>
<evidence type="ECO:0000313" key="12">
    <source>
        <dbReference type="EMBL" id="KAH0621044.1"/>
    </source>
</evidence>
<evidence type="ECO:0000259" key="11">
    <source>
        <dbReference type="PROSITE" id="PS50837"/>
    </source>
</evidence>
<dbReference type="SMART" id="SM00368">
    <property type="entry name" value="LRR_RI"/>
    <property type="match status" value="18"/>
</dbReference>
<evidence type="ECO:0000313" key="13">
    <source>
        <dbReference type="Proteomes" id="UP000826234"/>
    </source>
</evidence>
<evidence type="ECO:0000256" key="5">
    <source>
        <dbReference type="ARBA" id="ARBA00022741"/>
    </source>
</evidence>
<evidence type="ECO:0000256" key="6">
    <source>
        <dbReference type="ARBA" id="ARBA00022840"/>
    </source>
</evidence>
<accession>A0ABQ7SUI5</accession>
<dbReference type="InterPro" id="IPR001611">
    <property type="entry name" value="Leu-rich_rpt"/>
</dbReference>
<evidence type="ECO:0000256" key="10">
    <source>
        <dbReference type="SAM" id="Coils"/>
    </source>
</evidence>
<evidence type="ECO:0000256" key="9">
    <source>
        <dbReference type="ARBA" id="ARBA00023233"/>
    </source>
</evidence>
<feature type="domain" description="NACHT" evidence="11">
    <location>
        <begin position="964"/>
        <end position="1273"/>
    </location>
</feature>
<dbReference type="InterPro" id="IPR041075">
    <property type="entry name" value="NOD1/2_WH"/>
</dbReference>
<dbReference type="Pfam" id="PF17779">
    <property type="entry name" value="WHD_NOD2"/>
    <property type="match status" value="2"/>
</dbReference>
<sequence>LHENQFENLKRRLQAIDLVGKKKIPEHHLDRADRLEVADLVCHFHGEILLTYTFFLDPRLAYRDNIKERFQATQIENSLLGENDVSNYQYSKLHIVDHYWPEPQEMKKHEAMEKGWNDIRIQCCKTVEMLFKPDRNKQIPPIVVLEGAAGIGKTTMTRKIMLDWASGRLYQDLFDYAFYANCRELNLYTDDRKESIAEMISKQWPNKETINKILKNPKKLLFIIDGFDELRFSCDQPEDCLCTDPWQKEPVAVLLSSLFHKKVLPESYLIITTRPTALEKLGQCLKCSRFAEILGFSVKDRKKYFCKFFQNDDQAEKAFKVVEQNEALFRMCIIPLVCQIICTMMKQQMERHENLDQTSNTLTSVYMLYLSNLLKSNTQSMPHMQRNMQVLCSLAADGIWKRHIIFGEDDIQKHGLDKENPLPLFLSETIFRRDVDCVCTYYFLHLSFQEFFAALHYALEGGQALTSEGPKQDVIELLEGFASFRPDLELIVRFLFGLMNEGERMKDLKERFGWKTSFKIKELLLEWIRNATEPKMYMFEGIKNPWLECLHEIQEGLFVERALDRVTEVVTCRALSPKTEVLTVAYCLEHCSSLQVLQLEYHSFQMKRVKRKEEEEEEEEEELLMESQHLDCTQAQDPALFKALKSLKSNLRRVRLEYYCLAYDCCVPCGFLASLLSIYPTLSELDLGRSNLVDSALKLLVEGLNHPNCQLQKLELYSCNLTAACCKDLSLVLRTNQTLIYLDMSENALGNFGVHELCKGLKHPNCKLQRLKLAECSLTGACCWSLAGVLSKNQTLKELDLRFNKIQTIGIMLLRKGLKNPDCKLEELRLFKCNLTAECCAPLHSVLVSSQTLTKLDVTWNTLGDMGAKQLCLALMNPNCKLQGLREKYREYVREKYRSPEDGNPSCVVQVPPTEKYTKMIIASKKEREGEILNRPWRHTQLLSEQMPDTTIDVLFDTDNDGPQTVVLLGVAGVGKTTMTRKIMLDWATGKQFSERFDSVFYLSCRQMNLVVVEANLADLVLQNEPEFRLRESMNELLMNPGKCLFIIDGFEELSCSITQQEDLSPDPWERKPVGLLLSSLFHKTLLPESCLIITTRPNALESLESCLQSPCYVRHLGLSEEGKKEYFYRFFGEEELAVQALSYIQGNEALLAISFVPTVCGIICTVMKQQLDTAEEDLVPVSERLTAVYAIYLSHLAGSLCSGSEQLDLMRRLCSLAADGVWKKKSLFKEEELPNMLALCRTLFQKHPDCEGIYSFIHPTVQEFLAALFYVFEDISRNSETTKEDIKIFLDACSKGQGDLTLTVQFVFGLLNKEIMEYLKEQCEWKISSRIKADLLEWFQVDTQIQFSCPNYGQLERFHSLHEIREEEEFVKCALNHLTKLTLERLTFTQMDKATSEDRGTISNLLTLSNTEGSKLQNKESGDTYKICLRDCSLGVQRKSWTDRTASVSLCRLDGCQFTERCWADLSVVLSTSPALVELDLQMTNLKDSGVRLLCEGLIHPNCKLEKLGLWGCDLTHACSGNLSTVLSRSQKLTELKLGCNSSLGVQGVQLLCEGLEHPDCKLQSLELDECGLIAAGCQDLIPVLSTSKTLRKLNLERNKLGDTGVKLLCEALKHPQCQLQTLSLATCELGPGCCGDLSSVLSISQTLTELDLDYNQLEDSGVKLLCEGLKQPSCKLEKLGLCTTGITAAGCVELSSVLTTSQVLKDIDLWENPLEDSGLRLLCEGVKHPDCKLEVLSMWNCKFTAASCEDLCCVLSTNQSLKKLQLEHNKLGDAGVMLLCEGLKHPNCRLETIGLDTEELSEDTVRELSYLKRLKPELIIDT</sequence>
<dbReference type="InterPro" id="IPR032675">
    <property type="entry name" value="LRR_dom_sf"/>
</dbReference>
<evidence type="ECO:0000256" key="4">
    <source>
        <dbReference type="ARBA" id="ARBA00022737"/>
    </source>
</evidence>